<dbReference type="Pfam" id="PF00521">
    <property type="entry name" value="DNA_topoisoIV"/>
    <property type="match status" value="1"/>
</dbReference>
<evidence type="ECO:0000313" key="10">
    <source>
        <dbReference type="EMBL" id="ABQ13889.1"/>
    </source>
</evidence>
<dbReference type="Gene3D" id="2.120.10.90">
    <property type="entry name" value="DNA gyrase/topoisomerase IV, subunit A, C-terminal"/>
    <property type="match status" value="1"/>
</dbReference>
<comment type="catalytic activity">
    <reaction evidence="1 7 8">
        <text>ATP-dependent breakage, passage and rejoining of double-stranded DNA.</text>
        <dbReference type="EC" id="5.6.2.2"/>
    </reaction>
</comment>
<dbReference type="HOGENOM" id="CLU_002977_4_1_6"/>
<dbReference type="GO" id="GO:0019897">
    <property type="term" value="C:extrinsic component of plasma membrane"/>
    <property type="evidence" value="ECO:0007669"/>
    <property type="project" value="UniProtKB-UniRule"/>
</dbReference>
<gene>
    <name evidence="7 10" type="primary">parC</name>
    <name evidence="10" type="ordered locus">DNO_0678</name>
</gene>
<feature type="site" description="Transition state stabilizer" evidence="7">
    <location>
        <position position="118"/>
    </location>
</feature>
<dbReference type="InterPro" id="IPR013760">
    <property type="entry name" value="Topo_IIA-like_dom_sf"/>
</dbReference>
<comment type="subunit">
    <text evidence="7">Heterotetramer composed of ParC and ParE.</text>
</comment>
<dbReference type="NCBIfam" id="NF004044">
    <property type="entry name" value="PRK05561.1"/>
    <property type="match status" value="1"/>
</dbReference>
<comment type="subcellular location">
    <subcellularLocation>
        <location evidence="7">Cell membrane</location>
        <topology evidence="7">Peripheral membrane protein</topology>
    </subcellularLocation>
</comment>
<organism evidence="10 11">
    <name type="scientific">Dichelobacter nodosus (strain VCS1703A)</name>
    <dbReference type="NCBI Taxonomy" id="246195"/>
    <lineage>
        <taxon>Bacteria</taxon>
        <taxon>Pseudomonadati</taxon>
        <taxon>Pseudomonadota</taxon>
        <taxon>Gammaproteobacteria</taxon>
        <taxon>Cardiobacteriales</taxon>
        <taxon>Cardiobacteriaceae</taxon>
        <taxon>Dichelobacter</taxon>
    </lineage>
</organism>
<feature type="active site" description="O-(5'-phospho-DNA)-tyrosine intermediate" evidence="7 8">
    <location>
        <position position="119"/>
    </location>
</feature>
<dbReference type="NCBIfam" id="TIGR01062">
    <property type="entry name" value="parC_Gneg"/>
    <property type="match status" value="1"/>
</dbReference>
<dbReference type="InterPro" id="IPR005742">
    <property type="entry name" value="TopoIV_A_Gneg"/>
</dbReference>
<name>A5EV71_DICNV</name>
<dbReference type="GO" id="GO:0005737">
    <property type="term" value="C:cytoplasm"/>
    <property type="evidence" value="ECO:0007669"/>
    <property type="project" value="TreeGrafter"/>
</dbReference>
<feature type="site" description="Interaction with DNA" evidence="7">
    <location>
        <position position="76"/>
    </location>
</feature>
<dbReference type="AlphaFoldDB" id="A5EV71"/>
<dbReference type="Gene3D" id="1.10.268.10">
    <property type="entry name" value="Topoisomerase, domain 3"/>
    <property type="match status" value="1"/>
</dbReference>
<evidence type="ECO:0000256" key="4">
    <source>
        <dbReference type="ARBA" id="ARBA00023125"/>
    </source>
</evidence>
<sequence>MPLEEHYSLAAFTEKAYLDYAMYVILDRALPALADGLKPVQRRLVYAMSELGLSAGSKYKKSARTVGDVLGKYHPHGDSACYEAMVLMAQNFSYRYPLIDGQGNWGSADDPKSFAAMRYTESKLTAYAHSLLAELNPETVDWTANFDGTLQEPKTLPARLPNILLNGGSGIAVGMSTDIPPHNMGEIVAACQALLKNPQLSEEALLQIVPAPDFPTGGVLINTREEIAHCYRTGSGSVRLRASYHIEKDNIVIDELPYQVSGSKVQEQITQQIQEKKLLWLEAVRDESDHKNPTRLVLLPRSHRIDKKRLMQHLFATTDLEKTVRIQLNMIGLDGKPQIKPLIVILREWLTYREQTVMRRLSYRLHALNERLEILAGLRIAFLQLDTVIQIIREHDDAQTALMQALPLTAAQSEAILNIRLRQLAKLEENAIVQEEKTLIDEQKSLQNLIDNRDARLQFIADELAADAQNYADPRRTTFIKPDAKTALPARAWQPSEAVTLVLSKMAWVRLAKTHQVDGRTLAYKSGDEFLLQIAAKSDQTAILCGNDGRYYALSLANIASARGYGEPLSRYFSFAEKTTIVAAAALDPEQYYVLAANNAYGFVVKGSDLVAKTKKGKAVLNVGKANALALLPLFDEESLLCALDNTGRTLIFPARDLPQQSKGKGNKIMAITQKEWIQGVRLKQLLILPPQASCLLTSGKRSMQLNAQNWAPYCGARGQKGVYLPQPFRNADVEVIMP</sequence>
<dbReference type="InterPro" id="IPR050220">
    <property type="entry name" value="Type_II_DNA_Topoisomerases"/>
</dbReference>
<keyword evidence="4 7" id="KW-0238">DNA-binding</keyword>
<dbReference type="InterPro" id="IPR013758">
    <property type="entry name" value="Topo_IIA_A/C_ab"/>
</dbReference>
<dbReference type="EMBL" id="CP000513">
    <property type="protein sequence ID" value="ABQ13889.1"/>
    <property type="molecule type" value="Genomic_DNA"/>
</dbReference>
<dbReference type="PANTHER" id="PTHR43493">
    <property type="entry name" value="DNA GYRASE/TOPOISOMERASE SUBUNIT A"/>
    <property type="match status" value="1"/>
</dbReference>
<dbReference type="Proteomes" id="UP000000248">
    <property type="component" value="Chromosome"/>
</dbReference>
<dbReference type="InterPro" id="IPR002205">
    <property type="entry name" value="Topo_IIA_dom_A"/>
</dbReference>
<dbReference type="PROSITE" id="PS52040">
    <property type="entry name" value="TOPO_IIA"/>
    <property type="match status" value="1"/>
</dbReference>
<dbReference type="SMART" id="SM00434">
    <property type="entry name" value="TOP4c"/>
    <property type="match status" value="1"/>
</dbReference>
<accession>A5EV71</accession>
<evidence type="ECO:0000259" key="9">
    <source>
        <dbReference type="PROSITE" id="PS52040"/>
    </source>
</evidence>
<reference evidence="10 11" key="1">
    <citation type="journal article" date="2007" name="Nat. Biotechnol.">
        <title>Genome sequence and identification of candidate vaccine antigens from the animal pathogen Dichelobacter nodosus.</title>
        <authorList>
            <person name="Myers G.S."/>
            <person name="Parker D."/>
            <person name="Al-Hasani K."/>
            <person name="Kennan R.M."/>
            <person name="Seemann T."/>
            <person name="Ren Q."/>
            <person name="Badger J.H."/>
            <person name="Selengut J.D."/>
            <person name="Deboy R.T."/>
            <person name="Tettelin H."/>
            <person name="Boyce J.D."/>
            <person name="McCarl V.P."/>
            <person name="Han X."/>
            <person name="Nelson W.C."/>
            <person name="Madupu R."/>
            <person name="Mohamoud Y."/>
            <person name="Holley T."/>
            <person name="Fedorova N."/>
            <person name="Khouri H."/>
            <person name="Bottomley S.P."/>
            <person name="Whittington R.J."/>
            <person name="Adler B."/>
            <person name="Songer J.G."/>
            <person name="Rood J.I."/>
            <person name="Paulsen I.T."/>
        </authorList>
    </citation>
    <scope>NUCLEOTIDE SEQUENCE [LARGE SCALE GENOMIC DNA]</scope>
    <source>
        <strain evidence="10 11">VCS1703A</strain>
    </source>
</reference>
<evidence type="ECO:0000256" key="7">
    <source>
        <dbReference type="HAMAP-Rule" id="MF_00936"/>
    </source>
</evidence>
<dbReference type="GO" id="GO:0003677">
    <property type="term" value="F:DNA binding"/>
    <property type="evidence" value="ECO:0007669"/>
    <property type="project" value="UniProtKB-UniRule"/>
</dbReference>
<dbReference type="eggNOG" id="COG0188">
    <property type="taxonomic scope" value="Bacteria"/>
</dbReference>
<dbReference type="GO" id="GO:0005524">
    <property type="term" value="F:ATP binding"/>
    <property type="evidence" value="ECO:0007669"/>
    <property type="project" value="InterPro"/>
</dbReference>
<evidence type="ECO:0000256" key="8">
    <source>
        <dbReference type="PROSITE-ProRule" id="PRU01384"/>
    </source>
</evidence>
<keyword evidence="2 7" id="KW-1003">Cell membrane</keyword>
<evidence type="ECO:0000256" key="6">
    <source>
        <dbReference type="ARBA" id="ARBA00023235"/>
    </source>
</evidence>
<proteinExistence type="inferred from homology"/>
<dbReference type="EC" id="5.6.2.2" evidence="7"/>
<keyword evidence="3 7" id="KW-0799">Topoisomerase</keyword>
<evidence type="ECO:0000256" key="5">
    <source>
        <dbReference type="ARBA" id="ARBA00023136"/>
    </source>
</evidence>
<dbReference type="PANTHER" id="PTHR43493:SF1">
    <property type="entry name" value="DNA TOPOISOMERASE 4 SUBUNIT A"/>
    <property type="match status" value="1"/>
</dbReference>
<evidence type="ECO:0000313" key="11">
    <source>
        <dbReference type="Proteomes" id="UP000000248"/>
    </source>
</evidence>
<feature type="domain" description="Topo IIA-type catalytic" evidence="9">
    <location>
        <begin position="30"/>
        <end position="493"/>
    </location>
</feature>
<evidence type="ECO:0000256" key="1">
    <source>
        <dbReference type="ARBA" id="ARBA00000185"/>
    </source>
</evidence>
<evidence type="ECO:0000256" key="2">
    <source>
        <dbReference type="ARBA" id="ARBA00022475"/>
    </source>
</evidence>
<dbReference type="InterPro" id="IPR035516">
    <property type="entry name" value="Gyrase/topoIV_suA_C"/>
</dbReference>
<dbReference type="GO" id="GO:0005694">
    <property type="term" value="C:chromosome"/>
    <property type="evidence" value="ECO:0007669"/>
    <property type="project" value="InterPro"/>
</dbReference>
<dbReference type="GO" id="GO:0003918">
    <property type="term" value="F:DNA topoisomerase type II (double strand cut, ATP-hydrolyzing) activity"/>
    <property type="evidence" value="ECO:0007669"/>
    <property type="project" value="UniProtKB-UniRule"/>
</dbReference>
<dbReference type="KEGG" id="dno:DNO_0678"/>
<dbReference type="RefSeq" id="WP_012031011.1">
    <property type="nucleotide sequence ID" value="NC_009446.1"/>
</dbReference>
<dbReference type="GO" id="GO:0006265">
    <property type="term" value="P:DNA topological change"/>
    <property type="evidence" value="ECO:0007669"/>
    <property type="project" value="UniProtKB-UniRule"/>
</dbReference>
<dbReference type="SUPFAM" id="SSF101904">
    <property type="entry name" value="GyrA/ParC C-terminal domain-like"/>
    <property type="match status" value="1"/>
</dbReference>
<dbReference type="GO" id="GO:0007059">
    <property type="term" value="P:chromosome segregation"/>
    <property type="evidence" value="ECO:0007669"/>
    <property type="project" value="UniProtKB-UniRule"/>
</dbReference>
<dbReference type="CDD" id="cd00187">
    <property type="entry name" value="TOP4c"/>
    <property type="match status" value="1"/>
</dbReference>
<dbReference type="SUPFAM" id="SSF56719">
    <property type="entry name" value="Type II DNA topoisomerase"/>
    <property type="match status" value="1"/>
</dbReference>
<keyword evidence="5 7" id="KW-0472">Membrane</keyword>
<comment type="function">
    <text evidence="7">Topoisomerase IV is essential for chromosome segregation. It relaxes supercoiled DNA. Performs the decatenation events required during the replication of a circular DNA molecule.</text>
</comment>
<keyword evidence="11" id="KW-1185">Reference proteome</keyword>
<dbReference type="HAMAP" id="MF_00936">
    <property type="entry name" value="ParC_type1"/>
    <property type="match status" value="1"/>
</dbReference>
<dbReference type="GO" id="GO:0009330">
    <property type="term" value="C:DNA topoisomerase type II (double strand cut, ATP-hydrolyzing) complex"/>
    <property type="evidence" value="ECO:0007669"/>
    <property type="project" value="TreeGrafter"/>
</dbReference>
<dbReference type="OrthoDB" id="9806486at2"/>
<protein>
    <recommendedName>
        <fullName evidence="7">DNA topoisomerase 4 subunit A</fullName>
        <ecNumber evidence="7">5.6.2.2</ecNumber>
    </recommendedName>
    <alternativeName>
        <fullName evidence="7">Topoisomerase IV subunit A</fullName>
    </alternativeName>
</protein>
<dbReference type="Gene3D" id="3.30.1360.40">
    <property type="match status" value="1"/>
</dbReference>
<keyword evidence="6 7" id="KW-0413">Isomerase</keyword>
<evidence type="ECO:0000256" key="3">
    <source>
        <dbReference type="ARBA" id="ARBA00023029"/>
    </source>
</evidence>
<dbReference type="InterPro" id="IPR013757">
    <property type="entry name" value="Topo_IIA_A_a_sf"/>
</dbReference>
<dbReference type="STRING" id="246195.DNO_0678"/>
<dbReference type="Gene3D" id="3.90.199.10">
    <property type="entry name" value="Topoisomerase II, domain 5"/>
    <property type="match status" value="1"/>
</dbReference>
<comment type="similarity">
    <text evidence="7">Belongs to the type II topoisomerase GyrA/ParC subunit family. ParC type 1 subfamily.</text>
</comment>
<feature type="site" description="Interaction with DNA" evidence="7">
    <location>
        <position position="74"/>
    </location>
</feature>
<feature type="site" description="Interaction with DNA" evidence="7">
    <location>
        <position position="38"/>
    </location>
</feature>